<dbReference type="CDD" id="cd00156">
    <property type="entry name" value="REC"/>
    <property type="match status" value="1"/>
</dbReference>
<dbReference type="InterPro" id="IPR011006">
    <property type="entry name" value="CheY-like_superfamily"/>
</dbReference>
<dbReference type="InterPro" id="IPR001789">
    <property type="entry name" value="Sig_transdc_resp-reg_receiver"/>
</dbReference>
<dbReference type="OrthoDB" id="9814495at2"/>
<dbReference type="GO" id="GO:0000160">
    <property type="term" value="P:phosphorelay signal transduction system"/>
    <property type="evidence" value="ECO:0007669"/>
    <property type="project" value="InterPro"/>
</dbReference>
<feature type="modified residue" description="4-aspartylphosphate" evidence="2">
    <location>
        <position position="60"/>
    </location>
</feature>
<accession>A0A150WET7</accession>
<dbReference type="Proteomes" id="UP000075320">
    <property type="component" value="Unassembled WGS sequence"/>
</dbReference>
<dbReference type="PANTHER" id="PTHR44591">
    <property type="entry name" value="STRESS RESPONSE REGULATOR PROTEIN 1"/>
    <property type="match status" value="1"/>
</dbReference>
<dbReference type="Pfam" id="PF00072">
    <property type="entry name" value="Response_reg"/>
    <property type="match status" value="1"/>
</dbReference>
<gene>
    <name evidence="4" type="ORF">AZI86_17275</name>
</gene>
<dbReference type="SMART" id="SM00448">
    <property type="entry name" value="REC"/>
    <property type="match status" value="1"/>
</dbReference>
<keyword evidence="5" id="KW-1185">Reference proteome</keyword>
<reference evidence="4 5" key="1">
    <citation type="submission" date="2016-03" db="EMBL/GenBank/DDBJ databases">
        <authorList>
            <person name="Ploux O."/>
        </authorList>
    </citation>
    <scope>NUCLEOTIDE SEQUENCE [LARGE SCALE GENOMIC DNA]</scope>
    <source>
        <strain evidence="4 5">R0</strain>
    </source>
</reference>
<feature type="domain" description="Response regulatory" evidence="3">
    <location>
        <begin position="8"/>
        <end position="127"/>
    </location>
</feature>
<keyword evidence="1 2" id="KW-0597">Phosphoprotein</keyword>
<protein>
    <recommendedName>
        <fullName evidence="3">Response regulatory domain-containing protein</fullName>
    </recommendedName>
</protein>
<evidence type="ECO:0000313" key="4">
    <source>
        <dbReference type="EMBL" id="KYG61464.1"/>
    </source>
</evidence>
<dbReference type="InterPro" id="IPR050595">
    <property type="entry name" value="Bact_response_regulator"/>
</dbReference>
<evidence type="ECO:0000256" key="2">
    <source>
        <dbReference type="PROSITE-ProRule" id="PRU00169"/>
    </source>
</evidence>
<dbReference type="Gene3D" id="3.40.50.2300">
    <property type="match status" value="1"/>
</dbReference>
<evidence type="ECO:0000256" key="1">
    <source>
        <dbReference type="ARBA" id="ARBA00022553"/>
    </source>
</evidence>
<sequence length="304" mass="33998">MREKKTIRLLHIDDSATLRKTIERGLEPYKSEYALTQANSAEEALQLLASGSKFDVVLTDWMMTGKSGFDLLCILKSHPAYHDIPVFFLTTESDGPNFTMAMAFGSAGLLKKPITVPEIYAFLQKKMHVIEESFVISKNDIFVTKTQALLQDFKRLLPSRSTTDLENCLKGTQILKAMSSSSRWPVLGYYATKMEAAIQETLKMGHYQNPPLNTMLSEFVNFMEKAAADIQAGTGHAIFGADLERQFKTYHENLKAGWFNAAIPTPSQDGLWLSWDAVNQLQKHLDNEGKALLQSHIASKKSAA</sequence>
<comment type="caution">
    <text evidence="4">The sequence shown here is derived from an EMBL/GenBank/DDBJ whole genome shotgun (WGS) entry which is preliminary data.</text>
</comment>
<evidence type="ECO:0000313" key="5">
    <source>
        <dbReference type="Proteomes" id="UP000075320"/>
    </source>
</evidence>
<dbReference type="RefSeq" id="WP_061836546.1">
    <property type="nucleotide sequence ID" value="NZ_LUKE01000006.1"/>
</dbReference>
<proteinExistence type="predicted"/>
<dbReference type="AlphaFoldDB" id="A0A150WET7"/>
<dbReference type="PANTHER" id="PTHR44591:SF3">
    <property type="entry name" value="RESPONSE REGULATORY DOMAIN-CONTAINING PROTEIN"/>
    <property type="match status" value="1"/>
</dbReference>
<organism evidence="4 5">
    <name type="scientific">Bdellovibrio bacteriovorus</name>
    <dbReference type="NCBI Taxonomy" id="959"/>
    <lineage>
        <taxon>Bacteria</taxon>
        <taxon>Pseudomonadati</taxon>
        <taxon>Bdellovibrionota</taxon>
        <taxon>Bdellovibrionia</taxon>
        <taxon>Bdellovibrionales</taxon>
        <taxon>Pseudobdellovibrionaceae</taxon>
        <taxon>Bdellovibrio</taxon>
    </lineage>
</organism>
<name>A0A150WET7_BDEBC</name>
<dbReference type="PROSITE" id="PS50110">
    <property type="entry name" value="RESPONSE_REGULATORY"/>
    <property type="match status" value="1"/>
</dbReference>
<dbReference type="SUPFAM" id="SSF52172">
    <property type="entry name" value="CheY-like"/>
    <property type="match status" value="1"/>
</dbReference>
<evidence type="ECO:0000259" key="3">
    <source>
        <dbReference type="PROSITE" id="PS50110"/>
    </source>
</evidence>
<dbReference type="EMBL" id="LUKE01000006">
    <property type="protein sequence ID" value="KYG61464.1"/>
    <property type="molecule type" value="Genomic_DNA"/>
</dbReference>